<dbReference type="PANTHER" id="PTHR33164:SF43">
    <property type="entry name" value="HTH-TYPE TRANSCRIPTIONAL REPRESSOR YETL"/>
    <property type="match status" value="1"/>
</dbReference>
<dbReference type="InterPro" id="IPR000835">
    <property type="entry name" value="HTH_MarR-typ"/>
</dbReference>
<dbReference type="Proteomes" id="UP001156140">
    <property type="component" value="Unassembled WGS sequence"/>
</dbReference>
<dbReference type="GO" id="GO:0003677">
    <property type="term" value="F:DNA binding"/>
    <property type="evidence" value="ECO:0007669"/>
    <property type="project" value="UniProtKB-KW"/>
</dbReference>
<protein>
    <submittedName>
        <fullName evidence="2">Winged helix DNA-binding protein</fullName>
    </submittedName>
</protein>
<dbReference type="Pfam" id="PF12802">
    <property type="entry name" value="MarR_2"/>
    <property type="match status" value="1"/>
</dbReference>
<dbReference type="SMART" id="SM00347">
    <property type="entry name" value="HTH_MARR"/>
    <property type="match status" value="1"/>
</dbReference>
<keyword evidence="3" id="KW-1185">Reference proteome</keyword>
<dbReference type="InterPro" id="IPR036390">
    <property type="entry name" value="WH_DNA-bd_sf"/>
</dbReference>
<proteinExistence type="predicted"/>
<keyword evidence="2" id="KW-0238">DNA-binding</keyword>
<dbReference type="Gene3D" id="1.10.10.10">
    <property type="entry name" value="Winged helix-like DNA-binding domain superfamily/Winged helix DNA-binding domain"/>
    <property type="match status" value="1"/>
</dbReference>
<dbReference type="InterPro" id="IPR039422">
    <property type="entry name" value="MarR/SlyA-like"/>
</dbReference>
<feature type="domain" description="HTH marR-type" evidence="1">
    <location>
        <begin position="1"/>
        <end position="135"/>
    </location>
</feature>
<dbReference type="RefSeq" id="WP_281736566.1">
    <property type="nucleotide sequence ID" value="NZ_JAKETQ010000002.1"/>
</dbReference>
<gene>
    <name evidence="2" type="ORF">ML536_16230</name>
</gene>
<dbReference type="SUPFAM" id="SSF46785">
    <property type="entry name" value="Winged helix' DNA-binding domain"/>
    <property type="match status" value="1"/>
</dbReference>
<comment type="caution">
    <text evidence="2">The sequence shown here is derived from an EMBL/GenBank/DDBJ whole genome shotgun (WGS) entry which is preliminary data.</text>
</comment>
<dbReference type="EMBL" id="JALAZD010000002">
    <property type="protein sequence ID" value="MCI0128379.1"/>
    <property type="molecule type" value="Genomic_DNA"/>
</dbReference>
<sequence>MQQQALSAIVAWIRLERAMEKFNLDLKQQFGLTGLQLAVLRILAERPQLPLAALRKTLVMHPATLGQSIDELRLKGLCTVRRDAKDKRARLVAITPEGAELVAATPLAGPVRLRQVDHDPDRLDRLTGALEDAMELFALTPWAPSGGAEKSTRTEKAAQ</sequence>
<evidence type="ECO:0000259" key="1">
    <source>
        <dbReference type="PROSITE" id="PS50995"/>
    </source>
</evidence>
<dbReference type="GO" id="GO:0006950">
    <property type="term" value="P:response to stress"/>
    <property type="evidence" value="ECO:0007669"/>
    <property type="project" value="TreeGrafter"/>
</dbReference>
<evidence type="ECO:0000313" key="2">
    <source>
        <dbReference type="EMBL" id="MCI0128379.1"/>
    </source>
</evidence>
<dbReference type="InterPro" id="IPR036388">
    <property type="entry name" value="WH-like_DNA-bd_sf"/>
</dbReference>
<dbReference type="GO" id="GO:0003700">
    <property type="term" value="F:DNA-binding transcription factor activity"/>
    <property type="evidence" value="ECO:0007669"/>
    <property type="project" value="InterPro"/>
</dbReference>
<organism evidence="2 3">
    <name type="scientific">Paradevosia shaoguanensis</name>
    <dbReference type="NCBI Taxonomy" id="1335043"/>
    <lineage>
        <taxon>Bacteria</taxon>
        <taxon>Pseudomonadati</taxon>
        <taxon>Pseudomonadota</taxon>
        <taxon>Alphaproteobacteria</taxon>
        <taxon>Hyphomicrobiales</taxon>
        <taxon>Devosiaceae</taxon>
        <taxon>Paradevosia</taxon>
    </lineage>
</organism>
<name>A0AA41QQZ1_9HYPH</name>
<dbReference type="PROSITE" id="PS50995">
    <property type="entry name" value="HTH_MARR_2"/>
    <property type="match status" value="1"/>
</dbReference>
<accession>A0AA41QQZ1</accession>
<reference evidence="2" key="1">
    <citation type="submission" date="2022-03" db="EMBL/GenBank/DDBJ databases">
        <title>The complete genome sequence of a Methyloterrigena soli.</title>
        <authorList>
            <person name="Zi Z."/>
        </authorList>
    </citation>
    <scope>NUCLEOTIDE SEQUENCE</scope>
    <source>
        <strain evidence="2">M48</strain>
    </source>
</reference>
<dbReference type="PANTHER" id="PTHR33164">
    <property type="entry name" value="TRANSCRIPTIONAL REGULATOR, MARR FAMILY"/>
    <property type="match status" value="1"/>
</dbReference>
<evidence type="ECO:0000313" key="3">
    <source>
        <dbReference type="Proteomes" id="UP001156140"/>
    </source>
</evidence>
<dbReference type="AlphaFoldDB" id="A0AA41QQZ1"/>